<name>A0A060R8H4_9BACT</name>
<protein>
    <submittedName>
        <fullName evidence="2">Uncharacterized protein</fullName>
    </submittedName>
</protein>
<dbReference type="AlphaFoldDB" id="A0A060R8H4"/>
<sequence length="42" mass="4889">MKRKYESLVGRRGKKRALVAIGHKIIVAAYFILWECNINSVR</sequence>
<keyword evidence="3" id="KW-1185">Reference proteome</keyword>
<keyword evidence="1" id="KW-0472">Membrane</keyword>
<evidence type="ECO:0000313" key="3">
    <source>
        <dbReference type="Proteomes" id="UP000027616"/>
    </source>
</evidence>
<reference evidence="2 3" key="1">
    <citation type="journal article" date="2015" name="Genome Announc.">
        <title>Complete Genome Sequence of the Novel Leech Symbiont Mucinivorans hirudinis M3T.</title>
        <authorList>
            <person name="Nelson M.C."/>
            <person name="Bomar L."/>
            <person name="Graf J."/>
        </authorList>
    </citation>
    <scope>NUCLEOTIDE SEQUENCE [LARGE SCALE GENOMIC DNA]</scope>
    <source>
        <strain evidence="3">M3</strain>
    </source>
</reference>
<accession>A0A060R8H4</accession>
<dbReference type="EMBL" id="HG934468">
    <property type="protein sequence ID" value="CDN31770.1"/>
    <property type="molecule type" value="Genomic_DNA"/>
</dbReference>
<feature type="transmembrane region" description="Helical" evidence="1">
    <location>
        <begin position="16"/>
        <end position="34"/>
    </location>
</feature>
<dbReference type="HOGENOM" id="CLU_3254257_0_0_10"/>
<organism evidence="2 3">
    <name type="scientific">Mucinivorans hirudinis</name>
    <dbReference type="NCBI Taxonomy" id="1433126"/>
    <lineage>
        <taxon>Bacteria</taxon>
        <taxon>Pseudomonadati</taxon>
        <taxon>Bacteroidota</taxon>
        <taxon>Bacteroidia</taxon>
        <taxon>Bacteroidales</taxon>
        <taxon>Rikenellaceae</taxon>
        <taxon>Mucinivorans</taxon>
    </lineage>
</organism>
<evidence type="ECO:0000313" key="2">
    <source>
        <dbReference type="EMBL" id="CDN31770.1"/>
    </source>
</evidence>
<keyword evidence="1" id="KW-0812">Transmembrane</keyword>
<keyword evidence="1" id="KW-1133">Transmembrane helix</keyword>
<evidence type="ECO:0000256" key="1">
    <source>
        <dbReference type="SAM" id="Phobius"/>
    </source>
</evidence>
<dbReference type="Proteomes" id="UP000027616">
    <property type="component" value="Chromosome I"/>
</dbReference>
<gene>
    <name evidence="2" type="ORF">BN938_1690</name>
</gene>
<dbReference type="KEGG" id="rbc:BN938_1690"/>
<proteinExistence type="predicted"/>